<proteinExistence type="predicted"/>
<reference evidence="1 2" key="1">
    <citation type="submission" date="2021-06" db="EMBL/GenBank/DDBJ databases">
        <title>Caerostris extrusa draft genome.</title>
        <authorList>
            <person name="Kono N."/>
            <person name="Arakawa K."/>
        </authorList>
    </citation>
    <scope>NUCLEOTIDE SEQUENCE [LARGE SCALE GENOMIC DNA]</scope>
</reference>
<protein>
    <submittedName>
        <fullName evidence="1">Uncharacterized protein</fullName>
    </submittedName>
</protein>
<keyword evidence="2" id="KW-1185">Reference proteome</keyword>
<evidence type="ECO:0000313" key="2">
    <source>
        <dbReference type="Proteomes" id="UP001054945"/>
    </source>
</evidence>
<dbReference type="EMBL" id="BPLR01017226">
    <property type="protein sequence ID" value="GIY89568.1"/>
    <property type="molecule type" value="Genomic_DNA"/>
</dbReference>
<evidence type="ECO:0000313" key="1">
    <source>
        <dbReference type="EMBL" id="GIY89568.1"/>
    </source>
</evidence>
<dbReference type="Proteomes" id="UP001054945">
    <property type="component" value="Unassembled WGS sequence"/>
</dbReference>
<gene>
    <name evidence="1" type="ORF">CEXT_103041</name>
</gene>
<comment type="caution">
    <text evidence="1">The sequence shown here is derived from an EMBL/GenBank/DDBJ whole genome shotgun (WGS) entry which is preliminary data.</text>
</comment>
<organism evidence="1 2">
    <name type="scientific">Caerostris extrusa</name>
    <name type="common">Bark spider</name>
    <name type="synonym">Caerostris bankana</name>
    <dbReference type="NCBI Taxonomy" id="172846"/>
    <lineage>
        <taxon>Eukaryota</taxon>
        <taxon>Metazoa</taxon>
        <taxon>Ecdysozoa</taxon>
        <taxon>Arthropoda</taxon>
        <taxon>Chelicerata</taxon>
        <taxon>Arachnida</taxon>
        <taxon>Araneae</taxon>
        <taxon>Araneomorphae</taxon>
        <taxon>Entelegynae</taxon>
        <taxon>Araneoidea</taxon>
        <taxon>Araneidae</taxon>
        <taxon>Caerostris</taxon>
    </lineage>
</organism>
<dbReference type="AlphaFoldDB" id="A0AAV4X6Y3"/>
<name>A0AAV4X6Y3_CAEEX</name>
<sequence length="110" mass="11881">MIVQEKRGVTGANGVKPLADEKQMIYWDSNAAQVFPSVYQEGPAALEAAPGIAYMEGSKESWCRVRQCTKGISDIQPCNAYVFLGGPCPLNGLLDNEIVLSTPSKGMKPF</sequence>
<accession>A0AAV4X6Y3</accession>